<comment type="caution">
    <text evidence="1">The sequence shown here is derived from an EMBL/GenBank/DDBJ whole genome shotgun (WGS) entry which is preliminary data.</text>
</comment>
<proteinExistence type="predicted"/>
<reference evidence="1" key="1">
    <citation type="submission" date="2022-04" db="EMBL/GenBank/DDBJ databases">
        <title>Chromosome-scale genome assembly of Holotrichia oblita Faldermann.</title>
        <authorList>
            <person name="Rongchong L."/>
        </authorList>
    </citation>
    <scope>NUCLEOTIDE SEQUENCE</scope>
    <source>
        <strain evidence="1">81SQS9</strain>
    </source>
</reference>
<evidence type="ECO:0000313" key="2">
    <source>
        <dbReference type="Proteomes" id="UP001056778"/>
    </source>
</evidence>
<dbReference type="EMBL" id="CM043019">
    <property type="protein sequence ID" value="KAI4461166.1"/>
    <property type="molecule type" value="Genomic_DNA"/>
</dbReference>
<organism evidence="1 2">
    <name type="scientific">Holotrichia oblita</name>
    <name type="common">Chafer beetle</name>
    <dbReference type="NCBI Taxonomy" id="644536"/>
    <lineage>
        <taxon>Eukaryota</taxon>
        <taxon>Metazoa</taxon>
        <taxon>Ecdysozoa</taxon>
        <taxon>Arthropoda</taxon>
        <taxon>Hexapoda</taxon>
        <taxon>Insecta</taxon>
        <taxon>Pterygota</taxon>
        <taxon>Neoptera</taxon>
        <taxon>Endopterygota</taxon>
        <taxon>Coleoptera</taxon>
        <taxon>Polyphaga</taxon>
        <taxon>Scarabaeiformia</taxon>
        <taxon>Scarabaeidae</taxon>
        <taxon>Melolonthinae</taxon>
        <taxon>Holotrichia</taxon>
    </lineage>
</organism>
<name>A0ACB9T318_HOLOL</name>
<gene>
    <name evidence="1" type="ORF">MML48_5g00003843</name>
</gene>
<evidence type="ECO:0000313" key="1">
    <source>
        <dbReference type="EMBL" id="KAI4461166.1"/>
    </source>
</evidence>
<keyword evidence="2" id="KW-1185">Reference proteome</keyword>
<protein>
    <submittedName>
        <fullName evidence="1">E3 ubiquitin-protein ligase march 2/3 family member</fullName>
    </submittedName>
</protein>
<sequence length="413" mass="47400">MSSASIDEAQLQSNYIDNCIEQKDIVVSIILSESTASLLGVDAPNLQDILSEESSTSIFSLKNFSFFKDDLSSTRASGQSLKHLFMKNRYRDADYINVDEVYFSRTFSTTSSSLSSLNSLPEADSEAVVPEENMVALPIMEKYKVYTRPLLSAKTTAHEDRLKCKSNNIYVSILESELTITSSGWVNFCRICHGGESVANLITPCRCRGSIALAHLQCLEEWLKQSANSRCELCQHRYEIIREPKYVTLISLQQITVITIRNNFTSGLMLHNNCIQNYFFRYNIFWSIIVFLTHPGDRLKEVLLDLLGFLIYTPTAIVSTYLLMLLCDNIAMKHHLQYSRNFTSHFLAFTAVFGMATIDFTYSSWLVVMFQRHIDAWKEWYQNSCTLRLLLPPRKLRRHNRRTLKETTANQVD</sequence>
<dbReference type="Proteomes" id="UP001056778">
    <property type="component" value="Chromosome 5"/>
</dbReference>
<accession>A0ACB9T318</accession>